<dbReference type="PANTHER" id="PTHR43464">
    <property type="entry name" value="METHYLTRANSFERASE"/>
    <property type="match status" value="1"/>
</dbReference>
<protein>
    <recommendedName>
        <fullName evidence="5">Methyltransferase type 11 domain-containing protein</fullName>
    </recommendedName>
</protein>
<dbReference type="Gene3D" id="3.40.50.150">
    <property type="entry name" value="Vaccinia Virus protein VP39"/>
    <property type="match status" value="1"/>
</dbReference>
<organism evidence="6">
    <name type="scientific">Photinus pyralis</name>
    <name type="common">Common eastern firefly</name>
    <name type="synonym">Lampyris pyralis</name>
    <dbReference type="NCBI Taxonomy" id="7054"/>
    <lineage>
        <taxon>Eukaryota</taxon>
        <taxon>Metazoa</taxon>
        <taxon>Ecdysozoa</taxon>
        <taxon>Arthropoda</taxon>
        <taxon>Hexapoda</taxon>
        <taxon>Insecta</taxon>
        <taxon>Pterygota</taxon>
        <taxon>Neoptera</taxon>
        <taxon>Endopterygota</taxon>
        <taxon>Coleoptera</taxon>
        <taxon>Polyphaga</taxon>
        <taxon>Elateriformia</taxon>
        <taxon>Elateroidea</taxon>
        <taxon>Lampyridae</taxon>
        <taxon>Lampyrinae</taxon>
        <taxon>Photinus</taxon>
    </lineage>
</organism>
<dbReference type="GO" id="GO:0061542">
    <property type="term" value="F:3-demethylubiquinol 3-O-methyltransferase activity"/>
    <property type="evidence" value="ECO:0007669"/>
    <property type="project" value="InterPro"/>
</dbReference>
<name>A0A1Y1MCS9_PHOPY</name>
<dbReference type="AlphaFoldDB" id="A0A1Y1MCS9"/>
<proteinExistence type="predicted"/>
<reference evidence="6" key="1">
    <citation type="journal article" date="2016" name="Sci. Rep.">
        <title>Molecular characterization of firefly nuptial gifts: a multi-omics approach sheds light on postcopulatory sexual selection.</title>
        <authorList>
            <person name="Al-Wathiqui N."/>
            <person name="Fallon T.R."/>
            <person name="South A."/>
            <person name="Weng J.K."/>
            <person name="Lewis S.M."/>
        </authorList>
    </citation>
    <scope>NUCLEOTIDE SEQUENCE</scope>
</reference>
<dbReference type="GO" id="GO:0032259">
    <property type="term" value="P:methylation"/>
    <property type="evidence" value="ECO:0007669"/>
    <property type="project" value="UniProtKB-KW"/>
</dbReference>
<sequence>MAYKLVVECPSADLKEATFFKKMSSVWWDSKGPYHGQHLYDSAVVPYMVEEITSSGMLNKKYDGSSKPFTGLKILEVGCGGGIVCEMLSKYGGDITGLDINRCVLDVAKEHLNRADPKITNINYILQSAEDHCLSNAEKYDVVILNTVIQHVVEKNTLLKSCVRCLKPGGSILISGFSQTWMAWFVLIILSEWLGCTPVGTSDWSKLITLGGLKNMMKRYKCKLVASKGISHNVFADTWTISKCQSMCYAARFVKQE</sequence>
<dbReference type="PANTHER" id="PTHR43464:SF19">
    <property type="entry name" value="UBIQUINONE BIOSYNTHESIS O-METHYLTRANSFERASE, MITOCHONDRIAL"/>
    <property type="match status" value="1"/>
</dbReference>
<dbReference type="SUPFAM" id="SSF53335">
    <property type="entry name" value="S-adenosyl-L-methionine-dependent methyltransferases"/>
    <property type="match status" value="1"/>
</dbReference>
<feature type="domain" description="Methyltransferase type 11" evidence="5">
    <location>
        <begin position="75"/>
        <end position="174"/>
    </location>
</feature>
<evidence type="ECO:0000259" key="5">
    <source>
        <dbReference type="Pfam" id="PF08241"/>
    </source>
</evidence>
<evidence type="ECO:0000313" key="6">
    <source>
        <dbReference type="EMBL" id="JAV81137.1"/>
    </source>
</evidence>
<evidence type="ECO:0000256" key="4">
    <source>
        <dbReference type="ARBA" id="ARBA00022691"/>
    </source>
</evidence>
<keyword evidence="4" id="KW-0949">S-adenosyl-L-methionine</keyword>
<keyword evidence="2" id="KW-0808">Transferase</keyword>
<dbReference type="EMBL" id="GEZM01039870">
    <property type="protein sequence ID" value="JAV81137.1"/>
    <property type="molecule type" value="Transcribed_RNA"/>
</dbReference>
<dbReference type="CDD" id="cd02440">
    <property type="entry name" value="AdoMet_MTases"/>
    <property type="match status" value="1"/>
</dbReference>
<evidence type="ECO:0000256" key="1">
    <source>
        <dbReference type="ARBA" id="ARBA00022603"/>
    </source>
</evidence>
<evidence type="ECO:0000256" key="3">
    <source>
        <dbReference type="ARBA" id="ARBA00022688"/>
    </source>
</evidence>
<dbReference type="EMBL" id="GEZM01039871">
    <property type="protein sequence ID" value="JAV81136.1"/>
    <property type="molecule type" value="Transcribed_RNA"/>
</dbReference>
<dbReference type="Pfam" id="PF08241">
    <property type="entry name" value="Methyltransf_11"/>
    <property type="match status" value="1"/>
</dbReference>
<dbReference type="InterPro" id="IPR010233">
    <property type="entry name" value="UbiG_MeTrfase"/>
</dbReference>
<accession>A0A1Y1MCS9</accession>
<dbReference type="GO" id="GO:0010420">
    <property type="term" value="F:polyprenyldihydroxybenzoate methyltransferase activity"/>
    <property type="evidence" value="ECO:0007669"/>
    <property type="project" value="InterPro"/>
</dbReference>
<keyword evidence="1" id="KW-0489">Methyltransferase</keyword>
<dbReference type="InterPro" id="IPR029063">
    <property type="entry name" value="SAM-dependent_MTases_sf"/>
</dbReference>
<dbReference type="NCBIfam" id="TIGR01983">
    <property type="entry name" value="UbiG"/>
    <property type="match status" value="1"/>
</dbReference>
<evidence type="ECO:0000256" key="2">
    <source>
        <dbReference type="ARBA" id="ARBA00022679"/>
    </source>
</evidence>
<keyword evidence="3" id="KW-0831">Ubiquinone biosynthesis</keyword>
<dbReference type="InterPro" id="IPR013216">
    <property type="entry name" value="Methyltransf_11"/>
</dbReference>